<feature type="signal peptide" evidence="12">
    <location>
        <begin position="1"/>
        <end position="31"/>
    </location>
</feature>
<evidence type="ECO:0000256" key="2">
    <source>
        <dbReference type="ARBA" id="ARBA00007843"/>
    </source>
</evidence>
<dbReference type="RefSeq" id="XP_022131990.1">
    <property type="nucleotide sequence ID" value="XM_022276298.1"/>
</dbReference>
<dbReference type="Pfam" id="PF02469">
    <property type="entry name" value="Fasciclin"/>
    <property type="match status" value="1"/>
</dbReference>
<evidence type="ECO:0000256" key="9">
    <source>
        <dbReference type="ARBA" id="ARBA00023288"/>
    </source>
</evidence>
<dbReference type="InterPro" id="IPR036378">
    <property type="entry name" value="FAS1_dom_sf"/>
</dbReference>
<keyword evidence="6" id="KW-0654">Proteoglycan</keyword>
<dbReference type="InterPro" id="IPR000782">
    <property type="entry name" value="FAS1_domain"/>
</dbReference>
<evidence type="ECO:0000313" key="14">
    <source>
        <dbReference type="Proteomes" id="UP000504603"/>
    </source>
</evidence>
<evidence type="ECO:0000256" key="6">
    <source>
        <dbReference type="ARBA" id="ARBA00022974"/>
    </source>
</evidence>
<dbReference type="SUPFAM" id="SSF82153">
    <property type="entry name" value="FAS1 domain"/>
    <property type="match status" value="1"/>
</dbReference>
<feature type="chain" id="PRO_5026874931" evidence="12">
    <location>
        <begin position="32"/>
        <end position="297"/>
    </location>
</feature>
<comment type="function">
    <text evidence="10">May be a cell surface adhesion protein.</text>
</comment>
<evidence type="ECO:0000256" key="7">
    <source>
        <dbReference type="ARBA" id="ARBA00023136"/>
    </source>
</evidence>
<evidence type="ECO:0000256" key="10">
    <source>
        <dbReference type="ARBA" id="ARBA00024686"/>
    </source>
</evidence>
<gene>
    <name evidence="15" type="primary">LOC111004969</name>
</gene>
<keyword evidence="4" id="KW-0336">GPI-anchor</keyword>
<reference evidence="15" key="1">
    <citation type="submission" date="2025-08" db="UniProtKB">
        <authorList>
            <consortium name="RefSeq"/>
        </authorList>
    </citation>
    <scope>IDENTIFICATION</scope>
    <source>
        <strain evidence="15">OHB3-1</strain>
    </source>
</reference>
<keyword evidence="5 12" id="KW-0732">Signal</keyword>
<evidence type="ECO:0000256" key="4">
    <source>
        <dbReference type="ARBA" id="ARBA00022622"/>
    </source>
</evidence>
<evidence type="ECO:0000256" key="8">
    <source>
        <dbReference type="ARBA" id="ARBA00023180"/>
    </source>
</evidence>
<evidence type="ECO:0000256" key="1">
    <source>
        <dbReference type="ARBA" id="ARBA00004609"/>
    </source>
</evidence>
<feature type="region of interest" description="Disordered" evidence="11">
    <location>
        <begin position="189"/>
        <end position="276"/>
    </location>
</feature>
<evidence type="ECO:0000256" key="3">
    <source>
        <dbReference type="ARBA" id="ARBA00022475"/>
    </source>
</evidence>
<feature type="domain" description="FAS1" evidence="13">
    <location>
        <begin position="43"/>
        <end position="114"/>
    </location>
</feature>
<dbReference type="Proteomes" id="UP000504603">
    <property type="component" value="Unplaced"/>
</dbReference>
<dbReference type="GeneID" id="111004969"/>
<organism evidence="14 15">
    <name type="scientific">Momordica charantia</name>
    <name type="common">Bitter gourd</name>
    <name type="synonym">Balsam pear</name>
    <dbReference type="NCBI Taxonomy" id="3673"/>
    <lineage>
        <taxon>Eukaryota</taxon>
        <taxon>Viridiplantae</taxon>
        <taxon>Streptophyta</taxon>
        <taxon>Embryophyta</taxon>
        <taxon>Tracheophyta</taxon>
        <taxon>Spermatophyta</taxon>
        <taxon>Magnoliopsida</taxon>
        <taxon>eudicotyledons</taxon>
        <taxon>Gunneridae</taxon>
        <taxon>Pentapetalae</taxon>
        <taxon>rosids</taxon>
        <taxon>fabids</taxon>
        <taxon>Cucurbitales</taxon>
        <taxon>Cucurbitaceae</taxon>
        <taxon>Momordiceae</taxon>
        <taxon>Momordica</taxon>
    </lineage>
</organism>
<dbReference type="GO" id="GO:0098552">
    <property type="term" value="C:side of membrane"/>
    <property type="evidence" value="ECO:0007669"/>
    <property type="project" value="UniProtKB-KW"/>
</dbReference>
<feature type="compositionally biased region" description="Low complexity" evidence="11">
    <location>
        <begin position="262"/>
        <end position="276"/>
    </location>
</feature>
<dbReference type="InterPro" id="IPR033254">
    <property type="entry name" value="Plant_FLA"/>
</dbReference>
<sequence length="297" mass="30851">MMNMMNPRASSSVLCFTPFLILLLFSPSASAFNITRLLNQFPQFGAFNDYLTKTHLFEQINTRQTITVLALDNATVAAIAQNSLDVIKQILSAHVILDYYDNAKFKKLGTDKPTVLTTMFQATGDAVYQQGFVKVVHNRRGEIEFGSAAKSAPFTSRLVEPVASQPYNISVLQISSPIVVPGIGRYNLPPPSPEAPEPPVEAPAPASADAPAPEADAPDADSPSPAADAPSPAADAPSPAADAPDAPAKSPKKAADADDADAPGPADADAADDSAASRGQIAGAGVVLGLLSVALAF</sequence>
<protein>
    <submittedName>
        <fullName evidence="15">Fasciclin-like arabinogalactan protein 3</fullName>
    </submittedName>
</protein>
<accession>A0A6J1BR76</accession>
<keyword evidence="8" id="KW-0325">Glycoprotein</keyword>
<dbReference type="OrthoDB" id="694090at2759"/>
<keyword evidence="3" id="KW-1003">Cell membrane</keyword>
<keyword evidence="9" id="KW-0449">Lipoprotein</keyword>
<dbReference type="Gene3D" id="2.30.180.10">
    <property type="entry name" value="FAS1 domain"/>
    <property type="match status" value="1"/>
</dbReference>
<keyword evidence="14" id="KW-1185">Reference proteome</keyword>
<dbReference type="KEGG" id="mcha:111004969"/>
<name>A0A6J1BR76_MOMCH</name>
<feature type="compositionally biased region" description="Pro residues" evidence="11">
    <location>
        <begin position="189"/>
        <end position="202"/>
    </location>
</feature>
<comment type="subcellular location">
    <subcellularLocation>
        <location evidence="1">Cell membrane</location>
        <topology evidence="1">Lipid-anchor</topology>
        <topology evidence="1">GPI-anchor</topology>
    </subcellularLocation>
</comment>
<dbReference type="GO" id="GO:0005886">
    <property type="term" value="C:plasma membrane"/>
    <property type="evidence" value="ECO:0007669"/>
    <property type="project" value="UniProtKB-SubCell"/>
</dbReference>
<dbReference type="PANTHER" id="PTHR32382">
    <property type="entry name" value="FASCICLIN-LIKE ARABINOGALACTAN PROTEIN"/>
    <property type="match status" value="1"/>
</dbReference>
<evidence type="ECO:0000259" key="13">
    <source>
        <dbReference type="Pfam" id="PF02469"/>
    </source>
</evidence>
<evidence type="ECO:0000313" key="15">
    <source>
        <dbReference type="RefSeq" id="XP_022131990.1"/>
    </source>
</evidence>
<evidence type="ECO:0000256" key="5">
    <source>
        <dbReference type="ARBA" id="ARBA00022729"/>
    </source>
</evidence>
<keyword evidence="7" id="KW-0472">Membrane</keyword>
<dbReference type="PANTHER" id="PTHR32382:SF6">
    <property type="entry name" value="FASCICLIN-LIKE ARABINOGALACTAN PROTEIN 14"/>
    <property type="match status" value="1"/>
</dbReference>
<dbReference type="AlphaFoldDB" id="A0A6J1BR76"/>
<comment type="similarity">
    <text evidence="2">Belongs to the fasciclin-like AGP family.</text>
</comment>
<evidence type="ECO:0000256" key="11">
    <source>
        <dbReference type="SAM" id="MobiDB-lite"/>
    </source>
</evidence>
<dbReference type="FunFam" id="2.30.180.10:FF:000015">
    <property type="entry name" value="Fasciclin-like arabinogalactan protein 3"/>
    <property type="match status" value="1"/>
</dbReference>
<evidence type="ECO:0000256" key="12">
    <source>
        <dbReference type="SAM" id="SignalP"/>
    </source>
</evidence>
<proteinExistence type="inferred from homology"/>
<feature type="compositionally biased region" description="Low complexity" evidence="11">
    <location>
        <begin position="203"/>
        <end position="249"/>
    </location>
</feature>